<reference evidence="14" key="2">
    <citation type="journal article" date="2021" name="Genome Biol. Evol.">
        <title>Developing a high-quality reference genome for a parasitic bivalve with doubly uniparental inheritance (Bivalvia: Unionida).</title>
        <authorList>
            <person name="Smith C.H."/>
        </authorList>
    </citation>
    <scope>NUCLEOTIDE SEQUENCE</scope>
    <source>
        <strain evidence="14">CHS0354</strain>
        <tissue evidence="14">Mantle</tissue>
    </source>
</reference>
<keyword evidence="7 11" id="KW-0067">ATP-binding</keyword>
<evidence type="ECO:0000256" key="3">
    <source>
        <dbReference type="ARBA" id="ARBA00022705"/>
    </source>
</evidence>
<dbReference type="GO" id="GO:0003677">
    <property type="term" value="F:DNA binding"/>
    <property type="evidence" value="ECO:0007669"/>
    <property type="project" value="UniProtKB-UniRule"/>
</dbReference>
<dbReference type="CDD" id="cd00984">
    <property type="entry name" value="DnaB_C"/>
    <property type="match status" value="1"/>
</dbReference>
<dbReference type="GO" id="GO:0043139">
    <property type="term" value="F:5'-3' DNA helicase activity"/>
    <property type="evidence" value="ECO:0007669"/>
    <property type="project" value="UniProtKB-EC"/>
</dbReference>
<keyword evidence="6 11" id="KW-0347">Helicase</keyword>
<comment type="catalytic activity">
    <reaction evidence="10 11">
        <text>ATP + H2O = ADP + phosphate + H(+)</text>
        <dbReference type="Rhea" id="RHEA:13065"/>
        <dbReference type="ChEBI" id="CHEBI:15377"/>
        <dbReference type="ChEBI" id="CHEBI:15378"/>
        <dbReference type="ChEBI" id="CHEBI:30616"/>
        <dbReference type="ChEBI" id="CHEBI:43474"/>
        <dbReference type="ChEBI" id="CHEBI:456216"/>
        <dbReference type="EC" id="5.6.2.3"/>
    </reaction>
</comment>
<reference evidence="14" key="3">
    <citation type="submission" date="2023-05" db="EMBL/GenBank/DDBJ databases">
        <authorList>
            <person name="Smith C.H."/>
        </authorList>
    </citation>
    <scope>NUCLEOTIDE SEQUENCE</scope>
    <source>
        <strain evidence="14">CHS0354</strain>
        <tissue evidence="14">Mantle</tissue>
    </source>
</reference>
<accession>A0AAE0S2Y0</accession>
<dbReference type="GO" id="GO:0006269">
    <property type="term" value="P:DNA replication, synthesis of primer"/>
    <property type="evidence" value="ECO:0007669"/>
    <property type="project" value="UniProtKB-UniRule"/>
</dbReference>
<protein>
    <recommendedName>
        <fullName evidence="11">Replicative DNA helicase</fullName>
        <ecNumber evidence="11">5.6.2.3</ecNumber>
    </recommendedName>
</protein>
<dbReference type="InterPro" id="IPR007694">
    <property type="entry name" value="DNA_helicase_DnaB-like_C"/>
</dbReference>
<proteinExistence type="inferred from homology"/>
<keyword evidence="15" id="KW-1185">Reference proteome</keyword>
<reference evidence="14" key="1">
    <citation type="journal article" date="2021" name="Genome Biol. Evol.">
        <title>A High-Quality Reference Genome for a Parasitic Bivalve with Doubly Uniparental Inheritance (Bivalvia: Unionida).</title>
        <authorList>
            <person name="Smith C.H."/>
        </authorList>
    </citation>
    <scope>NUCLEOTIDE SEQUENCE</scope>
    <source>
        <strain evidence="14">CHS0354</strain>
    </source>
</reference>
<evidence type="ECO:0000256" key="7">
    <source>
        <dbReference type="ARBA" id="ARBA00022840"/>
    </source>
</evidence>
<evidence type="ECO:0000256" key="6">
    <source>
        <dbReference type="ARBA" id="ARBA00022806"/>
    </source>
</evidence>
<evidence type="ECO:0000256" key="10">
    <source>
        <dbReference type="ARBA" id="ARBA00048954"/>
    </source>
</evidence>
<dbReference type="Proteomes" id="UP001195483">
    <property type="component" value="Unassembled WGS sequence"/>
</dbReference>
<keyword evidence="8 11" id="KW-0238">DNA-binding</keyword>
<evidence type="ECO:0000313" key="14">
    <source>
        <dbReference type="EMBL" id="KAK3584270.1"/>
    </source>
</evidence>
<dbReference type="Pfam" id="PF03796">
    <property type="entry name" value="DnaB_C"/>
    <property type="match status" value="1"/>
</dbReference>
<keyword evidence="2 11" id="KW-0639">Primosome</keyword>
<dbReference type="EC" id="5.6.2.3" evidence="11"/>
<dbReference type="GO" id="GO:0016787">
    <property type="term" value="F:hydrolase activity"/>
    <property type="evidence" value="ECO:0007669"/>
    <property type="project" value="UniProtKB-KW"/>
</dbReference>
<dbReference type="InterPro" id="IPR016136">
    <property type="entry name" value="DNA_helicase_N/primase_C"/>
</dbReference>
<dbReference type="SUPFAM" id="SSF48024">
    <property type="entry name" value="N-terminal domain of DnaB helicase"/>
    <property type="match status" value="1"/>
</dbReference>
<feature type="compositionally biased region" description="Basic and acidic residues" evidence="12">
    <location>
        <begin position="443"/>
        <end position="455"/>
    </location>
</feature>
<dbReference type="Gene3D" id="3.40.50.300">
    <property type="entry name" value="P-loop containing nucleotide triphosphate hydrolases"/>
    <property type="match status" value="1"/>
</dbReference>
<evidence type="ECO:0000259" key="13">
    <source>
        <dbReference type="PROSITE" id="PS51199"/>
    </source>
</evidence>
<dbReference type="PANTHER" id="PTHR30153:SF2">
    <property type="entry name" value="REPLICATIVE DNA HELICASE"/>
    <property type="match status" value="1"/>
</dbReference>
<name>A0AAE0S2Y0_9BIVA</name>
<dbReference type="InterPro" id="IPR027417">
    <property type="entry name" value="P-loop_NTPase"/>
</dbReference>
<dbReference type="SUPFAM" id="SSF117074">
    <property type="entry name" value="Hypothetical protein PA1324"/>
    <property type="match status" value="1"/>
</dbReference>
<dbReference type="InterPro" id="IPR007922">
    <property type="entry name" value="DciA-like"/>
</dbReference>
<dbReference type="InterPro" id="IPR007693">
    <property type="entry name" value="DNA_helicase_DnaB-like_N"/>
</dbReference>
<evidence type="ECO:0000256" key="12">
    <source>
        <dbReference type="SAM" id="MobiDB-lite"/>
    </source>
</evidence>
<dbReference type="GO" id="GO:0005524">
    <property type="term" value="F:ATP binding"/>
    <property type="evidence" value="ECO:0007669"/>
    <property type="project" value="UniProtKB-UniRule"/>
</dbReference>
<evidence type="ECO:0000256" key="11">
    <source>
        <dbReference type="RuleBase" id="RU362085"/>
    </source>
</evidence>
<evidence type="ECO:0000256" key="9">
    <source>
        <dbReference type="ARBA" id="ARBA00023235"/>
    </source>
</evidence>
<evidence type="ECO:0000256" key="5">
    <source>
        <dbReference type="ARBA" id="ARBA00022801"/>
    </source>
</evidence>
<comment type="function">
    <text evidence="11">The main replicative DNA helicase, it participates in initiation and elongation during chromosome replication. Travels ahead of the DNA replisome, separating dsDNA into templates for DNA synthesis. A processive ATP-dependent 5'-3' DNA helicase it has DNA-dependent ATPase activity.</text>
</comment>
<dbReference type="InterPro" id="IPR007692">
    <property type="entry name" value="DNA_helicase_DnaB"/>
</dbReference>
<dbReference type="Gene3D" id="1.10.860.10">
    <property type="entry name" value="DNAb Helicase, Chain A"/>
    <property type="match status" value="1"/>
</dbReference>
<keyword evidence="9" id="KW-0413">Isomerase</keyword>
<keyword evidence="3 11" id="KW-0235">DNA replication</keyword>
<dbReference type="PANTHER" id="PTHR30153">
    <property type="entry name" value="REPLICATIVE DNA HELICASE DNAB"/>
    <property type="match status" value="1"/>
</dbReference>
<evidence type="ECO:0000256" key="8">
    <source>
        <dbReference type="ARBA" id="ARBA00023125"/>
    </source>
</evidence>
<dbReference type="EMBL" id="JAEAOA010002069">
    <property type="protein sequence ID" value="KAK3584270.1"/>
    <property type="molecule type" value="Genomic_DNA"/>
</dbReference>
<dbReference type="Pfam" id="PF00772">
    <property type="entry name" value="DnaB"/>
    <property type="match status" value="1"/>
</dbReference>
<gene>
    <name evidence="14" type="ORF">CHS0354_035351</name>
</gene>
<dbReference type="NCBIfam" id="TIGR00665">
    <property type="entry name" value="DnaB"/>
    <property type="match status" value="1"/>
</dbReference>
<dbReference type="SUPFAM" id="SSF52540">
    <property type="entry name" value="P-loop containing nucleoside triphosphate hydrolases"/>
    <property type="match status" value="1"/>
</dbReference>
<evidence type="ECO:0000256" key="4">
    <source>
        <dbReference type="ARBA" id="ARBA00022741"/>
    </source>
</evidence>
<dbReference type="Pfam" id="PF05258">
    <property type="entry name" value="DciA"/>
    <property type="match status" value="1"/>
</dbReference>
<organism evidence="14 15">
    <name type="scientific">Potamilus streckersoni</name>
    <dbReference type="NCBI Taxonomy" id="2493646"/>
    <lineage>
        <taxon>Eukaryota</taxon>
        <taxon>Metazoa</taxon>
        <taxon>Spiralia</taxon>
        <taxon>Lophotrochozoa</taxon>
        <taxon>Mollusca</taxon>
        <taxon>Bivalvia</taxon>
        <taxon>Autobranchia</taxon>
        <taxon>Heteroconchia</taxon>
        <taxon>Palaeoheterodonta</taxon>
        <taxon>Unionida</taxon>
        <taxon>Unionoidea</taxon>
        <taxon>Unionidae</taxon>
        <taxon>Ambleminae</taxon>
        <taxon>Lampsilini</taxon>
        <taxon>Potamilus</taxon>
    </lineage>
</organism>
<dbReference type="AlphaFoldDB" id="A0AAE0S2Y0"/>
<sequence>MAAKKQQTDTILPHDTEAEKSILGVLIRYPEHIREASGTLAAEYFYMPGHRHIFQTLMEMSSESKPIDEVTLTAALTDKGLLEETGGHIYIYDLYEMWSMRSNIVEYCQIVKEHHLSRQLIYIAADISRKSRTPGNDIGSLIAEFQIRLSDLSVQRETAHYTAVKDILQERMKALEALTEKPGEIRGIGSGFIELDKITSGMQRGDLIILAARPSMGKTAFAVNIAAHAAINLKKNVLLFSLEMSRHQIADRLISSEGPIDSNVLRTGKLEGGDWEKTAKAINKLSSCNMFVNDKAGIQTFELANIASELDSTLKKKTGHGLDLLVVDYLQLMKPALKHGSREQEISEISRMLKNTAKDLNIPVVALSQLNRAVEARKDRRPMMTDIRESGSIEQDADIILFIYRDEVYDKDTKEKGVAEIIITANIPNSVICRNGSPPIMPDHPEDKSTEEKKRRELYPERLKIEREQYGITVNAAQAVKGLLEIWEQHDLLLYAKITEHWDFLLQEPLRSKIKPLYIQKGILYLTADNPAYANALLYHKHTMLSYIRVTLQNDGIRDIVCRPATKLPADNPALQNSSSQNRLKLFTAKVHRHVFIIPAVCVWLFLLPGCSGNNAKTEDAEPDGKKGSMVGMFEIQVVTWNDPMEGLHRDGITLYLRNTLTGYERQTTVKDGYYYFDNLPQGHYRIYRAVMIRENYNLELNLSEYAHVNDYYIRIMDRVRIYTGVRLRSFDDRGIGNKRERMDYARNDPYYYIREIFEGRKEEKYIILTY</sequence>
<evidence type="ECO:0000256" key="1">
    <source>
        <dbReference type="ARBA" id="ARBA00008428"/>
    </source>
</evidence>
<evidence type="ECO:0000256" key="2">
    <source>
        <dbReference type="ARBA" id="ARBA00022515"/>
    </source>
</evidence>
<dbReference type="PROSITE" id="PS51199">
    <property type="entry name" value="SF4_HELICASE"/>
    <property type="match status" value="1"/>
</dbReference>
<feature type="region of interest" description="Disordered" evidence="12">
    <location>
        <begin position="434"/>
        <end position="455"/>
    </location>
</feature>
<comment type="similarity">
    <text evidence="1 11">Belongs to the helicase family. DnaB subfamily.</text>
</comment>
<keyword evidence="4 11" id="KW-0547">Nucleotide-binding</keyword>
<evidence type="ECO:0000313" key="15">
    <source>
        <dbReference type="Proteomes" id="UP001195483"/>
    </source>
</evidence>
<feature type="domain" description="SF4 helicase" evidence="13">
    <location>
        <begin position="181"/>
        <end position="479"/>
    </location>
</feature>
<keyword evidence="5 11" id="KW-0378">Hydrolase</keyword>
<comment type="caution">
    <text evidence="14">The sequence shown here is derived from an EMBL/GenBank/DDBJ whole genome shotgun (WGS) entry which is preliminary data.</text>
</comment>
<dbReference type="InterPro" id="IPR036185">
    <property type="entry name" value="DNA_heli_DnaB-like_N_sf"/>
</dbReference>
<dbReference type="GO" id="GO:0005829">
    <property type="term" value="C:cytosol"/>
    <property type="evidence" value="ECO:0007669"/>
    <property type="project" value="TreeGrafter"/>
</dbReference>